<dbReference type="AlphaFoldDB" id="A0A8H5HZ08"/>
<dbReference type="InterPro" id="IPR029058">
    <property type="entry name" value="AB_hydrolase_fold"/>
</dbReference>
<evidence type="ECO:0000256" key="4">
    <source>
        <dbReference type="SAM" id="Coils"/>
    </source>
</evidence>
<dbReference type="OrthoDB" id="6846267at2759"/>
<reference evidence="6 7" key="1">
    <citation type="journal article" date="2020" name="ISME J.">
        <title>Uncovering the hidden diversity of litter-decomposition mechanisms in mushroom-forming fungi.</title>
        <authorList>
            <person name="Floudas D."/>
            <person name="Bentzer J."/>
            <person name="Ahren D."/>
            <person name="Johansson T."/>
            <person name="Persson P."/>
            <person name="Tunlid A."/>
        </authorList>
    </citation>
    <scope>NUCLEOTIDE SEQUENCE [LARGE SCALE GENOMIC DNA]</scope>
    <source>
        <strain evidence="6 7">CBS 406.79</strain>
    </source>
</reference>
<name>A0A8H5HZ08_9AGAR</name>
<feature type="coiled-coil region" evidence="4">
    <location>
        <begin position="467"/>
        <end position="501"/>
    </location>
</feature>
<gene>
    <name evidence="6" type="ORF">D9757_003186</name>
</gene>
<sequence>MARHLHDELASNIGRLTVETKYGKVIGGRASNGTAVFLEIPYALPPTATDIRLAKNTSQNLAASNLWTLDTENPRRIRKYYPHFSQTVARCGCVPSLFLNIVCPPSFDPSAAERSGDGYPVKVYIHGGFLQFGSPHGLRSQEQFVSAERSEVRVSIGYRLSAFGFLACDKPRLDGNYGFKDQWLAMEWVKMNIEAFGGNPRDITVLGLSAGAHSVHQLLHHASRLPDATMSPFRRAILMSNAIVTTPKTPQELRPQFEALCRALHLDPHAPDILSTIRNPDIVPASTICRVIETDSLGTEYGTFRGSVDNVWMASTPDPMAWQRSGQFATQLKTKGVESIIIGDLTEEWYLYSIAHPVSTPSDVPLNLERYYPREMVERMMKMYRALEKDAKPEECVRLFGDILSDWQVHLPVRMLARDLYQAGVPVLRYEIGWTPEQLRPEGGYVTHGGDGSLWHLRVPEMTPEQVNIAKDWLRRVDEEIDELERDHRESTRDVKKILKLTVDKRIEWSMDELWNEKMRLVDILPGELA</sequence>
<keyword evidence="4" id="KW-0175">Coiled coil</keyword>
<protein>
    <recommendedName>
        <fullName evidence="3">Carboxylic ester hydrolase</fullName>
        <ecNumber evidence="3">3.1.1.-</ecNumber>
    </recommendedName>
</protein>
<dbReference type="EC" id="3.1.1.-" evidence="3"/>
<evidence type="ECO:0000313" key="6">
    <source>
        <dbReference type="EMBL" id="KAF5392042.1"/>
    </source>
</evidence>
<dbReference type="Proteomes" id="UP000518752">
    <property type="component" value="Unassembled WGS sequence"/>
</dbReference>
<dbReference type="SUPFAM" id="SSF53474">
    <property type="entry name" value="alpha/beta-Hydrolases"/>
    <property type="match status" value="1"/>
</dbReference>
<evidence type="ECO:0000259" key="5">
    <source>
        <dbReference type="Pfam" id="PF00135"/>
    </source>
</evidence>
<dbReference type="Pfam" id="PF00135">
    <property type="entry name" value="COesterase"/>
    <property type="match status" value="1"/>
</dbReference>
<proteinExistence type="inferred from homology"/>
<evidence type="ECO:0000256" key="2">
    <source>
        <dbReference type="ARBA" id="ARBA00022801"/>
    </source>
</evidence>
<dbReference type="Gene3D" id="3.40.50.1820">
    <property type="entry name" value="alpha/beta hydrolase"/>
    <property type="match status" value="1"/>
</dbReference>
<evidence type="ECO:0000313" key="7">
    <source>
        <dbReference type="Proteomes" id="UP000518752"/>
    </source>
</evidence>
<comment type="caution">
    <text evidence="6">The sequence shown here is derived from an EMBL/GenBank/DDBJ whole genome shotgun (WGS) entry which is preliminary data.</text>
</comment>
<dbReference type="InterPro" id="IPR019826">
    <property type="entry name" value="Carboxylesterase_B_AS"/>
</dbReference>
<dbReference type="PANTHER" id="PTHR43142:SF1">
    <property type="entry name" value="CARBOXYLIC ESTER HYDROLASE"/>
    <property type="match status" value="1"/>
</dbReference>
<dbReference type="InterPro" id="IPR002018">
    <property type="entry name" value="CarbesteraseB"/>
</dbReference>
<accession>A0A8H5HZ08</accession>
<comment type="similarity">
    <text evidence="1 3">Belongs to the type-B carboxylesterase/lipase family.</text>
</comment>
<evidence type="ECO:0000256" key="3">
    <source>
        <dbReference type="RuleBase" id="RU361235"/>
    </source>
</evidence>
<organism evidence="6 7">
    <name type="scientific">Collybiopsis confluens</name>
    <dbReference type="NCBI Taxonomy" id="2823264"/>
    <lineage>
        <taxon>Eukaryota</taxon>
        <taxon>Fungi</taxon>
        <taxon>Dikarya</taxon>
        <taxon>Basidiomycota</taxon>
        <taxon>Agaricomycotina</taxon>
        <taxon>Agaricomycetes</taxon>
        <taxon>Agaricomycetidae</taxon>
        <taxon>Agaricales</taxon>
        <taxon>Marasmiineae</taxon>
        <taxon>Omphalotaceae</taxon>
        <taxon>Collybiopsis</taxon>
    </lineage>
</organism>
<evidence type="ECO:0000256" key="1">
    <source>
        <dbReference type="ARBA" id="ARBA00005964"/>
    </source>
</evidence>
<dbReference type="PANTHER" id="PTHR43142">
    <property type="entry name" value="CARBOXYLIC ESTER HYDROLASE"/>
    <property type="match status" value="1"/>
</dbReference>
<dbReference type="GO" id="GO:0016787">
    <property type="term" value="F:hydrolase activity"/>
    <property type="evidence" value="ECO:0007669"/>
    <property type="project" value="UniProtKB-KW"/>
</dbReference>
<keyword evidence="2 3" id="KW-0378">Hydrolase</keyword>
<dbReference type="EMBL" id="JAACJN010000007">
    <property type="protein sequence ID" value="KAF5392042.1"/>
    <property type="molecule type" value="Genomic_DNA"/>
</dbReference>
<dbReference type="PROSITE" id="PS00122">
    <property type="entry name" value="CARBOXYLESTERASE_B_1"/>
    <property type="match status" value="1"/>
</dbReference>
<keyword evidence="7" id="KW-1185">Reference proteome</keyword>
<feature type="domain" description="Carboxylesterase type B" evidence="5">
    <location>
        <begin position="17"/>
        <end position="453"/>
    </location>
</feature>